<dbReference type="EMBL" id="UGOY01000001">
    <property type="protein sequence ID" value="STY23217.1"/>
    <property type="molecule type" value="Genomic_DNA"/>
</dbReference>
<organism evidence="2 4">
    <name type="scientific">Legionella steigerwaltii</name>
    <dbReference type="NCBI Taxonomy" id="460"/>
    <lineage>
        <taxon>Bacteria</taxon>
        <taxon>Pseudomonadati</taxon>
        <taxon>Pseudomonadota</taxon>
        <taxon>Gammaproteobacteria</taxon>
        <taxon>Legionellales</taxon>
        <taxon>Legionellaceae</taxon>
        <taxon>Legionella</taxon>
    </lineage>
</organism>
<dbReference type="EMBL" id="LNYZ01000001">
    <property type="protein sequence ID" value="KTD81094.1"/>
    <property type="molecule type" value="Genomic_DNA"/>
</dbReference>
<reference evidence="2 4" key="2">
    <citation type="submission" date="2018-06" db="EMBL/GenBank/DDBJ databases">
        <authorList>
            <consortium name="Pathogen Informatics"/>
            <person name="Doyle S."/>
        </authorList>
    </citation>
    <scope>NUCLEOTIDE SEQUENCE [LARGE SCALE GENOMIC DNA]</scope>
    <source>
        <strain evidence="2 4">NCTC11991</strain>
    </source>
</reference>
<accession>A0A378L924</accession>
<dbReference type="AlphaFoldDB" id="A0A378L924"/>
<evidence type="ECO:0000313" key="1">
    <source>
        <dbReference type="EMBL" id="KTD81094.1"/>
    </source>
</evidence>
<gene>
    <name evidence="1" type="ORF">Lstg_0321</name>
    <name evidence="2" type="ORF">NCTC11991_01821</name>
</gene>
<dbReference type="OrthoDB" id="5653237at2"/>
<evidence type="ECO:0000313" key="4">
    <source>
        <dbReference type="Proteomes" id="UP000255110"/>
    </source>
</evidence>
<evidence type="ECO:0000313" key="2">
    <source>
        <dbReference type="EMBL" id="STY23217.1"/>
    </source>
</evidence>
<dbReference type="RefSeq" id="WP_058475906.1">
    <property type="nucleotide sequence ID" value="NZ_CAAAIO010000003.1"/>
</dbReference>
<sequence>MITVKQLKELLDIYQSQKAIFSPNLDAKTLKIMQQEAAYTFSFFTQLIQARDEESSLDKDSMIIRKYLKIRWAHLKKSNLAYTRHPFLPANQLCLKVAEAIAGPKEAICQILMPGLVGLNRKSAELKFETESEGHFELENYVINQAHNRLIPVAEIFQTAKVDSNLVIADFQPADNQVVYQLGGRDMLNLEQVAGKASETFIQVLKKQHSEKYDNNSIGFSLYKLALELKKASVADSGSEEWADNEVVAGAIKTFYELWRNLPNGLCLPHPINTPISQLSLKSYGRAELTLESYLLALFARHKDCTLTDEEFKREQKENIFPCAYQISNCLFEFLNQYPDLYKLPIEVKLTQAKEELPSLGPLLDEVLEVLAHRPQMLDGNDEGLLGQLIQLIRESSTYHSVTAATFIEPFIQSFQDFSNLTANSELFKEVAALVQPRFAELTSVAGIDKLIHFFSKEQQQLIVDVQFNALVQEYNTEAKYQKLMANLVDPAKSSFRKKYAAQLIPSITSCQDFLQLSKTVSSELLDEVFASLEDKYPVLLNSYDNTRDILKALSLFSNQRKKVLAFVKPNLYQWLNPDNYDSFYQSLLIYDAAELHRIMVDEISSRITSFKEWTTHYVAWKNHEFQSDLLDQLFLKFKDEIKDGDALLSLLQKTKNRYKLKAIEKFHSLLNSKELFEQSLTLMPGSTHQRFLSTIAFDSFVFTIPELQKIVDLFQSDELRQIIFTQFNPKKLNCTEEEFASLTQYKFELKKRNITEQDFDPQTVIDQLQQYVARQHPRYGFFKSTSDERVQMAIAIIRKLEDDSLSLQEKFNAVVEAQDQIKREYQSIGSSARHSQLYSILNESLNKNVESQENFWSALQSFRTFSSSLG</sequence>
<evidence type="ECO:0000313" key="3">
    <source>
        <dbReference type="Proteomes" id="UP000054820"/>
    </source>
</evidence>
<keyword evidence="3" id="KW-1185">Reference proteome</keyword>
<protein>
    <submittedName>
        <fullName evidence="2">Uncharacterized protein</fullName>
    </submittedName>
</protein>
<proteinExistence type="predicted"/>
<dbReference type="Proteomes" id="UP000255110">
    <property type="component" value="Unassembled WGS sequence"/>
</dbReference>
<dbReference type="Proteomes" id="UP000054820">
    <property type="component" value="Unassembled WGS sequence"/>
</dbReference>
<reference evidence="1 3" key="1">
    <citation type="submission" date="2015-11" db="EMBL/GenBank/DDBJ databases">
        <title>Genomic analysis of 38 Legionella species identifies large and diverse effector repertoires.</title>
        <authorList>
            <person name="Burstein D."/>
            <person name="Amaro F."/>
            <person name="Zusman T."/>
            <person name="Lifshitz Z."/>
            <person name="Cohen O."/>
            <person name="Gilbert J.A."/>
            <person name="Pupko T."/>
            <person name="Shuman H.A."/>
            <person name="Segal G."/>
        </authorList>
    </citation>
    <scope>NUCLEOTIDE SEQUENCE [LARGE SCALE GENOMIC DNA]</scope>
    <source>
        <strain evidence="1 3">SC-18-C9</strain>
    </source>
</reference>
<dbReference type="STRING" id="460.Lstg_0321"/>
<name>A0A378L924_9GAMM</name>